<name>A0A5E4NA82_9HEMI</name>
<evidence type="ECO:0000256" key="2">
    <source>
        <dbReference type="ARBA" id="ARBA00022475"/>
    </source>
</evidence>
<dbReference type="SMART" id="SM00175">
    <property type="entry name" value="RAB"/>
    <property type="match status" value="1"/>
</dbReference>
<organism evidence="11 12">
    <name type="scientific">Cinara cedri</name>
    <dbReference type="NCBI Taxonomy" id="506608"/>
    <lineage>
        <taxon>Eukaryota</taxon>
        <taxon>Metazoa</taxon>
        <taxon>Ecdysozoa</taxon>
        <taxon>Arthropoda</taxon>
        <taxon>Hexapoda</taxon>
        <taxon>Insecta</taxon>
        <taxon>Pterygota</taxon>
        <taxon>Neoptera</taxon>
        <taxon>Paraneoptera</taxon>
        <taxon>Hemiptera</taxon>
        <taxon>Sternorrhyncha</taxon>
        <taxon>Aphidomorpha</taxon>
        <taxon>Aphidoidea</taxon>
        <taxon>Aphididae</taxon>
        <taxon>Lachninae</taxon>
        <taxon>Cinara</taxon>
    </lineage>
</organism>
<dbReference type="InterPro" id="IPR001806">
    <property type="entry name" value="Small_GTPase"/>
</dbReference>
<evidence type="ECO:0000256" key="7">
    <source>
        <dbReference type="ARBA" id="ARBA00023288"/>
    </source>
</evidence>
<dbReference type="SMART" id="SM00174">
    <property type="entry name" value="RHO"/>
    <property type="match status" value="1"/>
</dbReference>
<evidence type="ECO:0000256" key="4">
    <source>
        <dbReference type="ARBA" id="ARBA00022741"/>
    </source>
</evidence>
<dbReference type="GO" id="GO:0005886">
    <property type="term" value="C:plasma membrane"/>
    <property type="evidence" value="ECO:0007669"/>
    <property type="project" value="UniProtKB-SubCell"/>
</dbReference>
<keyword evidence="2" id="KW-1003">Cell membrane</keyword>
<evidence type="ECO:0000256" key="9">
    <source>
        <dbReference type="ARBA" id="ARBA00038061"/>
    </source>
</evidence>
<dbReference type="InterPro" id="IPR052236">
    <property type="entry name" value="Small_GTPase_RasD"/>
</dbReference>
<dbReference type="Gene3D" id="3.40.50.300">
    <property type="entry name" value="P-loop containing nucleotide triphosphate hydrolases"/>
    <property type="match status" value="1"/>
</dbReference>
<dbReference type="PRINTS" id="PR00449">
    <property type="entry name" value="RASTRNSFRMNG"/>
</dbReference>
<dbReference type="Proteomes" id="UP000325440">
    <property type="component" value="Unassembled WGS sequence"/>
</dbReference>
<dbReference type="OrthoDB" id="265044at2759"/>
<dbReference type="SMART" id="SM00176">
    <property type="entry name" value="RAN"/>
    <property type="match status" value="1"/>
</dbReference>
<keyword evidence="4" id="KW-0547">Nucleotide-binding</keyword>
<protein>
    <submittedName>
        <fullName evidence="11">Small GTP-binding protein domain,P-loop containing nucleoside triphosphate hydrolase,Small GTPase</fullName>
    </submittedName>
</protein>
<keyword evidence="6" id="KW-0472">Membrane</keyword>
<keyword evidence="7" id="KW-0449">Lipoprotein</keyword>
<feature type="compositionally biased region" description="Polar residues" evidence="10">
    <location>
        <begin position="16"/>
        <end position="25"/>
    </location>
</feature>
<dbReference type="GO" id="GO:0005525">
    <property type="term" value="F:GTP binding"/>
    <property type="evidence" value="ECO:0007669"/>
    <property type="project" value="UniProtKB-KW"/>
</dbReference>
<evidence type="ECO:0000313" key="11">
    <source>
        <dbReference type="EMBL" id="VVC39325.1"/>
    </source>
</evidence>
<accession>A0A5E4NA82</accession>
<dbReference type="GO" id="GO:0003924">
    <property type="term" value="F:GTPase activity"/>
    <property type="evidence" value="ECO:0007669"/>
    <property type="project" value="InterPro"/>
</dbReference>
<dbReference type="PANTHER" id="PTHR46149">
    <property type="entry name" value="MIP08469P"/>
    <property type="match status" value="1"/>
</dbReference>
<sequence>MPGQQQERTRLASMGGESTCSNVSGGANGSTVMKIRRRVVMMGAARVGKTSIIKQFLYDEFPDRYKETIEELHRGDYDLPDGAKLTLDILDTSGAYQFPAMRELSISTADAFILVFCVDRQDTWEQVKHFKDQIMERRGPKIPIVVVGNKCELAERFTPVESTETIARFDWECGYVECSAKENTNIVKVFKELLTQAKVQYNLSPAVRRRRMSLPSYVGNRPGTTGTKGRIMLKRNSCTVA</sequence>
<evidence type="ECO:0000256" key="3">
    <source>
        <dbReference type="ARBA" id="ARBA00022481"/>
    </source>
</evidence>
<comment type="similarity">
    <text evidence="9">Belongs to the small GTPase superfamily. RasD family.</text>
</comment>
<evidence type="ECO:0000313" key="12">
    <source>
        <dbReference type="Proteomes" id="UP000325440"/>
    </source>
</evidence>
<evidence type="ECO:0000256" key="10">
    <source>
        <dbReference type="SAM" id="MobiDB-lite"/>
    </source>
</evidence>
<feature type="region of interest" description="Disordered" evidence="10">
    <location>
        <begin position="1"/>
        <end position="25"/>
    </location>
</feature>
<keyword evidence="5" id="KW-0342">GTP-binding</keyword>
<keyword evidence="12" id="KW-1185">Reference proteome</keyword>
<dbReference type="FunFam" id="3.40.50.300:FF:000475">
    <property type="entry name" value="GTP-binding protein Rhes"/>
    <property type="match status" value="1"/>
</dbReference>
<dbReference type="PANTHER" id="PTHR46149:SF7">
    <property type="entry name" value="GTP-BINDING PROTEIN DI-RAS2"/>
    <property type="match status" value="1"/>
</dbReference>
<comment type="subcellular location">
    <subcellularLocation>
        <location evidence="1">Cell membrane</location>
        <topology evidence="1">Lipid-anchor</topology>
    </subcellularLocation>
</comment>
<keyword evidence="11" id="KW-0378">Hydrolase</keyword>
<dbReference type="NCBIfam" id="TIGR00231">
    <property type="entry name" value="small_GTP"/>
    <property type="match status" value="1"/>
</dbReference>
<dbReference type="SUPFAM" id="SSF52540">
    <property type="entry name" value="P-loop containing nucleoside triphosphate hydrolases"/>
    <property type="match status" value="1"/>
</dbReference>
<dbReference type="Pfam" id="PF00071">
    <property type="entry name" value="Ras"/>
    <property type="match status" value="1"/>
</dbReference>
<evidence type="ECO:0000256" key="1">
    <source>
        <dbReference type="ARBA" id="ARBA00004193"/>
    </source>
</evidence>
<dbReference type="EMBL" id="CABPRJ010001894">
    <property type="protein sequence ID" value="VVC39325.1"/>
    <property type="molecule type" value="Genomic_DNA"/>
</dbReference>
<reference evidence="11 12" key="1">
    <citation type="submission" date="2019-08" db="EMBL/GenBank/DDBJ databases">
        <authorList>
            <person name="Alioto T."/>
            <person name="Alioto T."/>
            <person name="Gomez Garrido J."/>
        </authorList>
    </citation>
    <scope>NUCLEOTIDE SEQUENCE [LARGE SCALE GENOMIC DNA]</scope>
</reference>
<keyword evidence="3" id="KW-0488">Methylation</keyword>
<dbReference type="PROSITE" id="PS51419">
    <property type="entry name" value="RAB"/>
    <property type="match status" value="1"/>
</dbReference>
<dbReference type="InterPro" id="IPR027417">
    <property type="entry name" value="P-loop_NTPase"/>
</dbReference>
<dbReference type="SMART" id="SM00173">
    <property type="entry name" value="RAS"/>
    <property type="match status" value="1"/>
</dbReference>
<proteinExistence type="inferred from homology"/>
<dbReference type="AlphaFoldDB" id="A0A5E4NA82"/>
<keyword evidence="8" id="KW-0636">Prenylation</keyword>
<gene>
    <name evidence="11" type="ORF">CINCED_3A023291</name>
</gene>
<dbReference type="PROSITE" id="PS51421">
    <property type="entry name" value="RAS"/>
    <property type="match status" value="1"/>
</dbReference>
<dbReference type="InterPro" id="IPR005225">
    <property type="entry name" value="Small_GTP-bd"/>
</dbReference>
<evidence type="ECO:0000256" key="8">
    <source>
        <dbReference type="ARBA" id="ARBA00023289"/>
    </source>
</evidence>
<evidence type="ECO:0000256" key="5">
    <source>
        <dbReference type="ARBA" id="ARBA00023134"/>
    </source>
</evidence>
<evidence type="ECO:0000256" key="6">
    <source>
        <dbReference type="ARBA" id="ARBA00023136"/>
    </source>
</evidence>